<organism evidence="2 3">
    <name type="scientific">Actinopolyspora mzabensis</name>
    <dbReference type="NCBI Taxonomy" id="995066"/>
    <lineage>
        <taxon>Bacteria</taxon>
        <taxon>Bacillati</taxon>
        <taxon>Actinomycetota</taxon>
        <taxon>Actinomycetes</taxon>
        <taxon>Actinopolysporales</taxon>
        <taxon>Actinopolysporaceae</taxon>
        <taxon>Actinopolyspora</taxon>
    </lineage>
</organism>
<dbReference type="Proteomes" id="UP000199213">
    <property type="component" value="Unassembled WGS sequence"/>
</dbReference>
<reference evidence="3" key="1">
    <citation type="submission" date="2016-10" db="EMBL/GenBank/DDBJ databases">
        <authorList>
            <person name="Varghese N."/>
            <person name="Submissions S."/>
        </authorList>
    </citation>
    <scope>NUCLEOTIDE SEQUENCE [LARGE SCALE GENOMIC DNA]</scope>
    <source>
        <strain evidence="3">DSM 45460</strain>
    </source>
</reference>
<accession>A0A1G9DPS6</accession>
<evidence type="ECO:0000259" key="1">
    <source>
        <dbReference type="Pfam" id="PF18096"/>
    </source>
</evidence>
<dbReference type="OrthoDB" id="9810570at2"/>
<evidence type="ECO:0000313" key="2">
    <source>
        <dbReference type="EMBL" id="SDK65862.1"/>
    </source>
</evidence>
<evidence type="ECO:0000313" key="3">
    <source>
        <dbReference type="Proteomes" id="UP000199213"/>
    </source>
</evidence>
<dbReference type="InterPro" id="IPR041497">
    <property type="entry name" value="Thump-like"/>
</dbReference>
<dbReference type="EMBL" id="FNFM01000010">
    <property type="protein sequence ID" value="SDK65862.1"/>
    <property type="molecule type" value="Genomic_DNA"/>
</dbReference>
<keyword evidence="3" id="KW-1185">Reference proteome</keyword>
<dbReference type="Pfam" id="PF18096">
    <property type="entry name" value="Thump_like"/>
    <property type="match status" value="1"/>
</dbReference>
<dbReference type="AlphaFoldDB" id="A0A1G9DPS6"/>
<dbReference type="SUPFAM" id="SSF53335">
    <property type="entry name" value="S-adenosyl-L-methionine-dependent methyltransferases"/>
    <property type="match status" value="1"/>
</dbReference>
<name>A0A1G9DPS6_ACTMZ</name>
<dbReference type="RefSeq" id="WP_092630200.1">
    <property type="nucleotide sequence ID" value="NZ_FNFM01000010.1"/>
</dbReference>
<dbReference type="InterPro" id="IPR029063">
    <property type="entry name" value="SAM-dependent_MTases_sf"/>
</dbReference>
<feature type="domain" description="THUMP-like" evidence="1">
    <location>
        <begin position="318"/>
        <end position="389"/>
    </location>
</feature>
<protein>
    <recommendedName>
        <fullName evidence="1">THUMP-like domain-containing protein</fullName>
    </recommendedName>
</protein>
<gene>
    <name evidence="2" type="ORF">SAMN04487820_110226</name>
</gene>
<sequence length="394" mass="42660">MAYRFDPSDVAFLRSAPGRQALERVARLPLTDSSRLSDTAAAREVAGERYAAAVLETVALRRRAAAKLRDAADWLFTDTALQQATTGSVAAHRAARLVGRDVHDVTCSIGADLAEIAPLARSLVGSDRDEVRLRMARGNLAARGVEPVLARADALRPVTTATTVVADPGRRDGAGRRKWSPEDLEPPLRELVETYRDRDLVVKCAPGLDFEAVPERAEIELVSLAGQVREASLWFGGLAEPGVRRGATLLDESGGTKLRLTDAEPDDCPERSIGEWLVDPDGAVVRAGLVRQYAARYGLGQLDHRIAYLTGETPPPGVRAFRVLEHGKYNEKSLRALLRGHGVGRLEILVRGLDVDPDALRRRLKLSGDAAATVVLTRVGRTPTAVLCRAETGW</sequence>
<proteinExistence type="predicted"/>
<dbReference type="Gene3D" id="3.40.50.150">
    <property type="entry name" value="Vaccinia Virus protein VP39"/>
    <property type="match status" value="1"/>
</dbReference>